<proteinExistence type="predicted"/>
<keyword evidence="2" id="KW-0946">Virion</keyword>
<reference evidence="2" key="2">
    <citation type="submission" date="2022-06" db="EMBL/GenBank/DDBJ databases">
        <authorList>
            <person name="Harding E.F."/>
            <person name="Russo A.G."/>
            <person name="Yan G.J.H."/>
            <person name="Mercer L.K."/>
            <person name="White P.A."/>
        </authorList>
    </citation>
    <scope>NUCLEOTIDE SEQUENCE</scope>
</reference>
<feature type="region of interest" description="Disordered" evidence="1">
    <location>
        <begin position="368"/>
        <end position="392"/>
    </location>
</feature>
<evidence type="ECO:0000256" key="1">
    <source>
        <dbReference type="SAM" id="MobiDB-lite"/>
    </source>
</evidence>
<protein>
    <submittedName>
        <fullName evidence="2">Nucleoprotein</fullName>
    </submittedName>
</protein>
<sequence length="624" mass="69942">MAKYEDIKEFYNEFPVRTHQQECEDEIDKIRAGLKKEVLSSVRQVNNHFKSGGTAQEVIQQIELINDEVIELHTSKFLANSDQKPVQLDLTGFSLKDLMTLRDDIDIMNKKAGTESQSTGTAEGWRRFINSGYEVIDLLLRTSYIDSKHVQPGPKGRRPIDVWANETGKVNEVNSKLKALGHAEVKKENMTRSTNNSVIMTNQLQVDYCFICCLIAEEAGVSTAELSEEFMRLSMLFNQMPFTTTVLKTLIKSKAYKTLYIIEEGLKLFDSPFRVNRQRFQAAVSFLTNDCVSEKMIGGDVNSIIKKLLQLKELRKIAVSSEQNTTSFYEYTLYNVLTTPEPFSKFQNRTKVERSGLKTVVIKLNKGSGVSTSKQDEKKEEEPTDKKTSVKTPKITTPVGECPVITFKDYEFLVMKSIGSINRKDMPKTEDGPITSSRVCMFVDFEGSYGDPSEMCVILCFTNEKYTVAGVFLDHNSDSGDASGPHCSGINPSNMKTSPYDCAKFTSIKKALSMTKAVPATICLGKKDVKDLMKLLSVETKFLDIAEALPTWDDRNVAGYPKLKPGQNGMKCNSKMHNMTLKCGDDEITKKGLPHCAEADCWCMIGSLLNEDISGKVDKLKLSK</sequence>
<feature type="compositionally biased region" description="Basic and acidic residues" evidence="1">
    <location>
        <begin position="374"/>
        <end position="388"/>
    </location>
</feature>
<keyword evidence="2" id="KW-0543">Viral nucleoprotein</keyword>
<dbReference type="EMBL" id="BK061390">
    <property type="protein sequence ID" value="DAZ91086.1"/>
    <property type="molecule type" value="Genomic_RNA"/>
</dbReference>
<name>A0A9N6YJW2_9VIRU</name>
<evidence type="ECO:0000313" key="2">
    <source>
        <dbReference type="EMBL" id="DAZ91086.1"/>
    </source>
</evidence>
<accession>A0A9N6YJW2</accession>
<dbReference type="GO" id="GO:0019013">
    <property type="term" value="C:viral nucleocapsid"/>
    <property type="evidence" value="ECO:0007669"/>
    <property type="project" value="UniProtKB-KW"/>
</dbReference>
<reference evidence="2" key="1">
    <citation type="journal article" date="2022" name="ISME Commun">
        <title>Revealing the uncharacterised diversity of amphibian and reptile viruses.</title>
        <authorList>
            <person name="Harding E.F."/>
            <person name="Russo A.G."/>
            <person name="Yan G.J.H."/>
            <person name="Mercer L.K."/>
            <person name="White P.A."/>
        </authorList>
    </citation>
    <scope>NUCLEOTIDE SEQUENCE</scope>
</reference>
<organism evidence="2">
    <name type="scientific">Anole arenavirus</name>
    <dbReference type="NCBI Taxonomy" id="2961771"/>
    <lineage>
        <taxon>Viruses</taxon>
        <taxon>Riboviria</taxon>
        <taxon>Orthornavirae</taxon>
        <taxon>Negarnaviricota</taxon>
        <taxon>Polyploviricotina</taxon>
        <taxon>Bunyaviricetes</taxon>
        <taxon>Hareavirales</taxon>
        <taxon>Arenaviridae</taxon>
    </lineage>
</organism>